<evidence type="ECO:0000313" key="2">
    <source>
        <dbReference type="EMBL" id="GGD53623.1"/>
    </source>
</evidence>
<sequence>MKTILFIVILTSNFTSILANDSTQTKADSIKIPAPKLSITGDWSISTGYYKMNGLDSPRGQFNPWGINGKLSIKTSNGWFVPITMVYSSQNNRFRQPYNQAGASPLYKNWLVLHGGYRNVYFSPFTLAGHTFLGTGIELNPKKLRFGFIYGKFNRAIENNFAEPDRIPFFKRTGFASRIGVGTKTNYLDLIVLKVADDVNSISLPADYQYTKPAENLAFGISSRLKIKKKFMFELDGSVSAYTRDSRTEAIAEFISIKFYDVIKKVFIPRVSTQLSTAFQSSIAYKSKFFNTKIQYKRIEPEFKTMGAYYFQNDIESYTFNPNVNLFKSKLKLNTSIGLQHDNLLNQKKTQTNRLIGSAAVVYAPNESFSTDFSYSNYGITQKAGYLPIIDTLRIAQNNKTLSLNSIYMRIGESNMQTFMVSAIYQELQDLNSRTALFNENQNWNYNASYSYQNLLSNFDFSLNYSYTLTKSADIESVFHGPTASFNKRFLKENNLVLSSNVGFMFSQQKIYEFNDNGSVINASANASYTFLKKHTLSLNWSLIQNKGQQAFSENRGAIEYQLNF</sequence>
<dbReference type="AlphaFoldDB" id="A0A916YN19"/>
<accession>A0A916YN19</accession>
<organism evidence="2 3">
    <name type="scientific">Emticicia aquatilis</name>
    <dbReference type="NCBI Taxonomy" id="1537369"/>
    <lineage>
        <taxon>Bacteria</taxon>
        <taxon>Pseudomonadati</taxon>
        <taxon>Bacteroidota</taxon>
        <taxon>Cytophagia</taxon>
        <taxon>Cytophagales</taxon>
        <taxon>Leadbetterellaceae</taxon>
        <taxon>Emticicia</taxon>
    </lineage>
</organism>
<dbReference type="RefSeq" id="WP_188765656.1">
    <property type="nucleotide sequence ID" value="NZ_BMKK01000003.1"/>
</dbReference>
<feature type="signal peptide" evidence="1">
    <location>
        <begin position="1"/>
        <end position="19"/>
    </location>
</feature>
<reference evidence="2" key="1">
    <citation type="journal article" date="2014" name="Int. J. Syst. Evol. Microbiol.">
        <title>Complete genome sequence of Corynebacterium casei LMG S-19264T (=DSM 44701T), isolated from a smear-ripened cheese.</title>
        <authorList>
            <consortium name="US DOE Joint Genome Institute (JGI-PGF)"/>
            <person name="Walter F."/>
            <person name="Albersmeier A."/>
            <person name="Kalinowski J."/>
            <person name="Ruckert C."/>
        </authorList>
    </citation>
    <scope>NUCLEOTIDE SEQUENCE</scope>
    <source>
        <strain evidence="2">CGMCC 1.15958</strain>
    </source>
</reference>
<gene>
    <name evidence="2" type="ORF">GCM10011514_17200</name>
</gene>
<feature type="chain" id="PRO_5037915801" description="Capsule assembly protein Wzi" evidence="1">
    <location>
        <begin position="20"/>
        <end position="565"/>
    </location>
</feature>
<dbReference type="EMBL" id="BMKK01000003">
    <property type="protein sequence ID" value="GGD53623.1"/>
    <property type="molecule type" value="Genomic_DNA"/>
</dbReference>
<dbReference type="Proteomes" id="UP000609064">
    <property type="component" value="Unassembled WGS sequence"/>
</dbReference>
<name>A0A916YN19_9BACT</name>
<comment type="caution">
    <text evidence="2">The sequence shown here is derived from an EMBL/GenBank/DDBJ whole genome shotgun (WGS) entry which is preliminary data.</text>
</comment>
<evidence type="ECO:0008006" key="4">
    <source>
        <dbReference type="Google" id="ProtNLM"/>
    </source>
</evidence>
<keyword evidence="3" id="KW-1185">Reference proteome</keyword>
<dbReference type="SUPFAM" id="SSF56935">
    <property type="entry name" value="Porins"/>
    <property type="match status" value="1"/>
</dbReference>
<reference evidence="2" key="2">
    <citation type="submission" date="2020-09" db="EMBL/GenBank/DDBJ databases">
        <authorList>
            <person name="Sun Q."/>
            <person name="Zhou Y."/>
        </authorList>
    </citation>
    <scope>NUCLEOTIDE SEQUENCE</scope>
    <source>
        <strain evidence="2">CGMCC 1.15958</strain>
    </source>
</reference>
<protein>
    <recommendedName>
        <fullName evidence="4">Capsule assembly protein Wzi</fullName>
    </recommendedName>
</protein>
<evidence type="ECO:0000313" key="3">
    <source>
        <dbReference type="Proteomes" id="UP000609064"/>
    </source>
</evidence>
<keyword evidence="1" id="KW-0732">Signal</keyword>
<proteinExistence type="predicted"/>
<evidence type="ECO:0000256" key="1">
    <source>
        <dbReference type="SAM" id="SignalP"/>
    </source>
</evidence>